<feature type="transmembrane region" description="Helical" evidence="6">
    <location>
        <begin position="776"/>
        <end position="798"/>
    </location>
</feature>
<feature type="domain" description="Phospholipid/glycerol acyltransferase" evidence="7">
    <location>
        <begin position="845"/>
        <end position="954"/>
    </location>
</feature>
<dbReference type="PANTHER" id="PTHR33406:SF13">
    <property type="entry name" value="MEMBRANE PROTEIN YDFJ"/>
    <property type="match status" value="1"/>
</dbReference>
<dbReference type="Pfam" id="PF03176">
    <property type="entry name" value="MMPL"/>
    <property type="match status" value="2"/>
</dbReference>
<feature type="transmembrane region" description="Helical" evidence="6">
    <location>
        <begin position="700"/>
        <end position="720"/>
    </location>
</feature>
<feature type="transmembrane region" description="Helical" evidence="6">
    <location>
        <begin position="236"/>
        <end position="254"/>
    </location>
</feature>
<dbReference type="Pfam" id="PF01553">
    <property type="entry name" value="Acyltransferase"/>
    <property type="match status" value="1"/>
</dbReference>
<proteinExistence type="predicted"/>
<dbReference type="PATRIC" id="fig|1081904.3.peg.1290"/>
<organism evidence="8 9">
    <name type="scientific">Hoylesella pleuritidis F0068</name>
    <dbReference type="NCBI Taxonomy" id="1081904"/>
    <lineage>
        <taxon>Bacteria</taxon>
        <taxon>Pseudomonadati</taxon>
        <taxon>Bacteroidota</taxon>
        <taxon>Bacteroidia</taxon>
        <taxon>Bacteroidales</taxon>
        <taxon>Prevotellaceae</taxon>
        <taxon>Hoylesella</taxon>
    </lineage>
</organism>
<feature type="transmembrane region" description="Helical" evidence="6">
    <location>
        <begin position="407"/>
        <end position="424"/>
    </location>
</feature>
<dbReference type="PANTHER" id="PTHR33406">
    <property type="entry name" value="MEMBRANE PROTEIN MJ1562-RELATED"/>
    <property type="match status" value="1"/>
</dbReference>
<evidence type="ECO:0000256" key="6">
    <source>
        <dbReference type="SAM" id="Phobius"/>
    </source>
</evidence>
<dbReference type="InterPro" id="IPR050545">
    <property type="entry name" value="Mycobact_MmpL"/>
</dbReference>
<evidence type="ECO:0000256" key="4">
    <source>
        <dbReference type="ARBA" id="ARBA00022989"/>
    </source>
</evidence>
<feature type="transmembrane region" description="Helical" evidence="6">
    <location>
        <begin position="287"/>
        <end position="308"/>
    </location>
</feature>
<comment type="caution">
    <text evidence="8">The sequence shown here is derived from an EMBL/GenBank/DDBJ whole genome shotgun (WGS) entry which is preliminary data.</text>
</comment>
<evidence type="ECO:0000313" key="8">
    <source>
        <dbReference type="EMBL" id="ERK01344.1"/>
    </source>
</evidence>
<comment type="subcellular location">
    <subcellularLocation>
        <location evidence="1">Cell membrane</location>
        <topology evidence="1">Multi-pass membrane protein</topology>
    </subcellularLocation>
</comment>
<sequence length="1008" mass="113011">MLTLRLRFNEDISDFLPNDEAYQKSMSIYRQINAADRIFVVFQLRDSSQTDTEKLISAVELFGKQTAGEHWKMTAQVDYDKLINIASFVYRNAPLFLTAADYKRMERQLAPDSIASALQRAQEQLLFPTGSLVSNNIQRDPLGLFTPLITRLQTANSNIRYTLNDGFIFTPDNKRAIIMIDSPYGSSETSKNSTLINRVNTAASAVEQAIPSVQIQATGAPVIAVQNARQIKTDSLWAVSIAAVLILSLLFYALRSLRKMLFIVVSLAFGWLIAMAGMSVLHQHVSVIVLGIASIIIGIAVNYPLHFVSHLSHQPSPRAVLQDIAEPLVIGNITTVGAFCALIPLDSTALRDLGIFAALMLMGTILFVMVFFPHLCKQNAVQKVVGQSQEEANETAEYIPTYPCNKWVAGSLIVITLVLGYFSLSTSFDTNMQNINYLDPNQRELLAGLSKMRNETPSETQLYIASEGATVNEALTRSEQDSADVFITSRREQQRRIDRWNAFVRRHHAEFYIHLPQTAARIGFLTEAFTDFYSLLNTPFHPQDIRFFAPLTTNGIGTRIIGRTAVRVTNVPTAVADSLITAYADQNNGRWAFDVQSMNSTIAVSLSDNFNYIGWACGLIVFVFLWLSFGKIEHALVAFLPMAVSWIWILGTMHLFGMRFNLVNVILATFIFGQGDDYSIFITEGLIYERTHHRRMLASYTRSILLSAAIMFIGMGTLIVARHPALHSLGEITIVGMASVVAMTYVLPPIVFGWLYTRSDGSDRPFPITVRRLAATSFAAIVYLGQIFYGLCLSTYLFKIRRKTPARVRTLHNRMYRFFKFDIHRISGVKTTILNPDNEDFERPGIIICNHQSILDPVCLMALSPKIVIITGKKVWHNPVVHRILKFADFLSIEQGADVLLTQCRQRIAEGYSIAIFPEGERPLTDGIGRFHNGAFLLAQQLNVDLIPVYLYGLRTIMPRGSMLCDRGDITVKIGRRITIAEQKTMGCTALALKKEVYRRFVAEYFSN</sequence>
<dbReference type="AlphaFoldDB" id="U2MPY4"/>
<evidence type="ECO:0000313" key="9">
    <source>
        <dbReference type="Proteomes" id="UP000016600"/>
    </source>
</evidence>
<feature type="transmembrane region" description="Helical" evidence="6">
    <location>
        <begin position="612"/>
        <end position="629"/>
    </location>
</feature>
<keyword evidence="5 6" id="KW-0472">Membrane</keyword>
<feature type="transmembrane region" description="Helical" evidence="6">
    <location>
        <begin position="636"/>
        <end position="656"/>
    </location>
</feature>
<feature type="transmembrane region" description="Helical" evidence="6">
    <location>
        <begin position="261"/>
        <end position="281"/>
    </location>
</feature>
<gene>
    <name evidence="8" type="ORF">HMPREF1218_1685</name>
</gene>
<accession>U2MPY4</accession>
<evidence type="ECO:0000259" key="7">
    <source>
        <dbReference type="SMART" id="SM00563"/>
    </source>
</evidence>
<dbReference type="Proteomes" id="UP000016600">
    <property type="component" value="Unassembled WGS sequence"/>
</dbReference>
<dbReference type="SUPFAM" id="SSF69593">
    <property type="entry name" value="Glycerol-3-phosphate (1)-acyltransferase"/>
    <property type="match status" value="1"/>
</dbReference>
<reference evidence="8 9" key="1">
    <citation type="submission" date="2013-08" db="EMBL/GenBank/DDBJ databases">
        <authorList>
            <person name="Durkin A.S."/>
            <person name="Haft D.R."/>
            <person name="McCorrison J."/>
            <person name="Torralba M."/>
            <person name="Gillis M."/>
            <person name="Haft D.H."/>
            <person name="Methe B."/>
            <person name="Sutton G."/>
            <person name="Nelson K.E."/>
        </authorList>
    </citation>
    <scope>NUCLEOTIDE SEQUENCE [LARGE SCALE GENOMIC DNA]</scope>
    <source>
        <strain evidence="8 9">F0068</strain>
    </source>
</reference>
<dbReference type="InterPro" id="IPR002123">
    <property type="entry name" value="Plipid/glycerol_acylTrfase"/>
</dbReference>
<dbReference type="GO" id="GO:0005886">
    <property type="term" value="C:plasma membrane"/>
    <property type="evidence" value="ECO:0007669"/>
    <property type="project" value="UniProtKB-SubCell"/>
</dbReference>
<keyword evidence="2" id="KW-1003">Cell membrane</keyword>
<keyword evidence="9" id="KW-1185">Reference proteome</keyword>
<evidence type="ECO:0000256" key="3">
    <source>
        <dbReference type="ARBA" id="ARBA00022692"/>
    </source>
</evidence>
<dbReference type="Gene3D" id="1.20.1640.10">
    <property type="entry name" value="Multidrug efflux transporter AcrB transmembrane domain"/>
    <property type="match status" value="2"/>
</dbReference>
<protein>
    <submittedName>
        <fullName evidence="8">Membrane protein, MMPL family</fullName>
    </submittedName>
</protein>
<keyword evidence="4 6" id="KW-1133">Transmembrane helix</keyword>
<feature type="transmembrane region" description="Helical" evidence="6">
    <location>
        <begin position="328"/>
        <end position="347"/>
    </location>
</feature>
<feature type="transmembrane region" description="Helical" evidence="6">
    <location>
        <begin position="353"/>
        <end position="372"/>
    </location>
</feature>
<dbReference type="CDD" id="cd07989">
    <property type="entry name" value="LPLAT_AGPAT-like"/>
    <property type="match status" value="1"/>
</dbReference>
<feature type="transmembrane region" description="Helical" evidence="6">
    <location>
        <begin position="732"/>
        <end position="756"/>
    </location>
</feature>
<dbReference type="EMBL" id="AWET01000029">
    <property type="protein sequence ID" value="ERK01344.1"/>
    <property type="molecule type" value="Genomic_DNA"/>
</dbReference>
<dbReference type="InterPro" id="IPR004869">
    <property type="entry name" value="MMPL_dom"/>
</dbReference>
<name>U2MPY4_9BACT</name>
<dbReference type="SUPFAM" id="SSF82866">
    <property type="entry name" value="Multidrug efflux transporter AcrB transmembrane domain"/>
    <property type="match status" value="2"/>
</dbReference>
<evidence type="ECO:0000256" key="5">
    <source>
        <dbReference type="ARBA" id="ARBA00023136"/>
    </source>
</evidence>
<dbReference type="GO" id="GO:0016746">
    <property type="term" value="F:acyltransferase activity"/>
    <property type="evidence" value="ECO:0007669"/>
    <property type="project" value="InterPro"/>
</dbReference>
<evidence type="ECO:0000256" key="1">
    <source>
        <dbReference type="ARBA" id="ARBA00004651"/>
    </source>
</evidence>
<dbReference type="SMART" id="SM00563">
    <property type="entry name" value="PlsC"/>
    <property type="match status" value="1"/>
</dbReference>
<evidence type="ECO:0000256" key="2">
    <source>
        <dbReference type="ARBA" id="ARBA00022475"/>
    </source>
</evidence>
<keyword evidence="3 6" id="KW-0812">Transmembrane</keyword>